<protein>
    <submittedName>
        <fullName evidence="5">LacI-type HTH domain</fullName>
    </submittedName>
</protein>
<proteinExistence type="predicted"/>
<sequence>MAVTLKDVATLAGVSPSTVSRVCKDHPSISRETKEKVRKAIETLGYEPTFQAADVEPKNKTIGIILPPSPKESFENAFHLEIIRGVSQFCNQHNYMSTIITGQDDTEILNVIRNLVKSEQIDGFIITYSKQNDPIVDYLYSEGLLYVVIGKVYHFVNQTIYVDNDNVLATQEATEYLLNLGHRNIAYLGSDSNFMFSSDRKSGYQLALINNGISIDPDNIIELPFIPEEDTKAVYNLLNRENRPTAILVSDDIFAVALERVCIEMGLSIPKDLSIISFNNSLFARLTSPRLTSIDINSVQLGIEAASQVINHIENPNLLATKIIVPHKLIERHSCAKLK</sequence>
<dbReference type="CDD" id="cd06294">
    <property type="entry name" value="PBP1_MalR-like"/>
    <property type="match status" value="1"/>
</dbReference>
<dbReference type="Gene3D" id="3.40.50.2300">
    <property type="match status" value="2"/>
</dbReference>
<dbReference type="SMART" id="SM00354">
    <property type="entry name" value="HTH_LACI"/>
    <property type="match status" value="1"/>
</dbReference>
<dbReference type="Proteomes" id="UP000217549">
    <property type="component" value="Chromosome I"/>
</dbReference>
<keyword evidence="3" id="KW-0804">Transcription</keyword>
<evidence type="ECO:0000259" key="4">
    <source>
        <dbReference type="PROSITE" id="PS50932"/>
    </source>
</evidence>
<dbReference type="Pfam" id="PF13377">
    <property type="entry name" value="Peripla_BP_3"/>
    <property type="match status" value="1"/>
</dbReference>
<evidence type="ECO:0000256" key="2">
    <source>
        <dbReference type="ARBA" id="ARBA00023125"/>
    </source>
</evidence>
<dbReference type="PANTHER" id="PTHR30146">
    <property type="entry name" value="LACI-RELATED TRANSCRIPTIONAL REPRESSOR"/>
    <property type="match status" value="1"/>
</dbReference>
<evidence type="ECO:0000313" key="6">
    <source>
        <dbReference type="Proteomes" id="UP000217549"/>
    </source>
</evidence>
<feature type="domain" description="HTH lacI-type" evidence="4">
    <location>
        <begin position="3"/>
        <end position="57"/>
    </location>
</feature>
<dbReference type="GO" id="GO:0003700">
    <property type="term" value="F:DNA-binding transcription factor activity"/>
    <property type="evidence" value="ECO:0007669"/>
    <property type="project" value="TreeGrafter"/>
</dbReference>
<dbReference type="RefSeq" id="WP_096238972.1">
    <property type="nucleotide sequence ID" value="NZ_LT907978.1"/>
</dbReference>
<dbReference type="SUPFAM" id="SSF53822">
    <property type="entry name" value="Periplasmic binding protein-like I"/>
    <property type="match status" value="1"/>
</dbReference>
<dbReference type="Gene3D" id="1.10.260.40">
    <property type="entry name" value="lambda repressor-like DNA-binding domains"/>
    <property type="match status" value="1"/>
</dbReference>
<dbReference type="InterPro" id="IPR010982">
    <property type="entry name" value="Lambda_DNA-bd_dom_sf"/>
</dbReference>
<reference evidence="6" key="1">
    <citation type="submission" date="2017-09" db="EMBL/GenBank/DDBJ databases">
        <authorList>
            <person name="Shetty A S."/>
        </authorList>
    </citation>
    <scope>NUCLEOTIDE SEQUENCE [LARGE SCALE GENOMIC DNA]</scope>
</reference>
<dbReference type="AlphaFoldDB" id="A0A285PT15"/>
<dbReference type="SUPFAM" id="SSF47413">
    <property type="entry name" value="lambda repressor-like DNA-binding domains"/>
    <property type="match status" value="1"/>
</dbReference>
<dbReference type="InterPro" id="IPR000843">
    <property type="entry name" value="HTH_LacI"/>
</dbReference>
<organism evidence="5 6">
    <name type="scientific">Anaerobutyricum hallii</name>
    <dbReference type="NCBI Taxonomy" id="39488"/>
    <lineage>
        <taxon>Bacteria</taxon>
        <taxon>Bacillati</taxon>
        <taxon>Bacillota</taxon>
        <taxon>Clostridia</taxon>
        <taxon>Lachnospirales</taxon>
        <taxon>Lachnospiraceae</taxon>
        <taxon>Anaerobutyricum</taxon>
    </lineage>
</organism>
<dbReference type="KEGG" id="ehl:EHLA_0192"/>
<keyword evidence="1" id="KW-0805">Transcription regulation</keyword>
<dbReference type="Pfam" id="PF00356">
    <property type="entry name" value="LacI"/>
    <property type="match status" value="1"/>
</dbReference>
<dbReference type="GO" id="GO:0000976">
    <property type="term" value="F:transcription cis-regulatory region binding"/>
    <property type="evidence" value="ECO:0007669"/>
    <property type="project" value="TreeGrafter"/>
</dbReference>
<keyword evidence="6" id="KW-1185">Reference proteome</keyword>
<dbReference type="CDD" id="cd01392">
    <property type="entry name" value="HTH_LacI"/>
    <property type="match status" value="1"/>
</dbReference>
<gene>
    <name evidence="5" type="ORF">EHLA_0192</name>
</gene>
<evidence type="ECO:0000256" key="3">
    <source>
        <dbReference type="ARBA" id="ARBA00023163"/>
    </source>
</evidence>
<dbReference type="PROSITE" id="PS00356">
    <property type="entry name" value="HTH_LACI_1"/>
    <property type="match status" value="1"/>
</dbReference>
<evidence type="ECO:0000313" key="5">
    <source>
        <dbReference type="EMBL" id="SOB70960.1"/>
    </source>
</evidence>
<name>A0A285PT15_9FIRM</name>
<dbReference type="PROSITE" id="PS50932">
    <property type="entry name" value="HTH_LACI_2"/>
    <property type="match status" value="1"/>
</dbReference>
<dbReference type="PANTHER" id="PTHR30146:SF109">
    <property type="entry name" value="HTH-TYPE TRANSCRIPTIONAL REGULATOR GALS"/>
    <property type="match status" value="1"/>
</dbReference>
<dbReference type="InterPro" id="IPR046335">
    <property type="entry name" value="LacI/GalR-like_sensor"/>
</dbReference>
<evidence type="ECO:0000256" key="1">
    <source>
        <dbReference type="ARBA" id="ARBA00023015"/>
    </source>
</evidence>
<dbReference type="EMBL" id="LT907978">
    <property type="protein sequence ID" value="SOB70960.1"/>
    <property type="molecule type" value="Genomic_DNA"/>
</dbReference>
<dbReference type="InterPro" id="IPR028082">
    <property type="entry name" value="Peripla_BP_I"/>
</dbReference>
<accession>A0A285PT15</accession>
<keyword evidence="2" id="KW-0238">DNA-binding</keyword>